<dbReference type="InterPro" id="IPR055170">
    <property type="entry name" value="GFO_IDH_MocA-like_dom"/>
</dbReference>
<gene>
    <name evidence="6" type="ORF">Wenmar_01351</name>
</gene>
<dbReference type="PANTHER" id="PTHR22604">
    <property type="entry name" value="OXIDOREDUCTASES"/>
    <property type="match status" value="1"/>
</dbReference>
<accession>A0A0D0PEF2</accession>
<evidence type="ECO:0000256" key="1">
    <source>
        <dbReference type="ARBA" id="ARBA00010928"/>
    </source>
</evidence>
<name>A0A0D0PEF2_9RHOB</name>
<evidence type="ECO:0000256" key="2">
    <source>
        <dbReference type="ARBA" id="ARBA00023002"/>
    </source>
</evidence>
<evidence type="ECO:0000313" key="6">
    <source>
        <dbReference type="EMBL" id="KIQ69781.1"/>
    </source>
</evidence>
<dbReference type="GO" id="GO:0016491">
    <property type="term" value="F:oxidoreductase activity"/>
    <property type="evidence" value="ECO:0007669"/>
    <property type="project" value="UniProtKB-KW"/>
</dbReference>
<keyword evidence="7" id="KW-1185">Reference proteome</keyword>
<dbReference type="AlphaFoldDB" id="A0A0D0PEF2"/>
<dbReference type="CDD" id="cd19082">
    <property type="entry name" value="AKR_AKR10A1_2"/>
    <property type="match status" value="1"/>
</dbReference>
<organism evidence="6 7">
    <name type="scientific">Wenxinia marina DSM 24838</name>
    <dbReference type="NCBI Taxonomy" id="1123501"/>
    <lineage>
        <taxon>Bacteria</taxon>
        <taxon>Pseudomonadati</taxon>
        <taxon>Pseudomonadota</taxon>
        <taxon>Alphaproteobacteria</taxon>
        <taxon>Rhodobacterales</taxon>
        <taxon>Roseobacteraceae</taxon>
        <taxon>Wenxinia</taxon>
    </lineage>
</organism>
<feature type="domain" description="NADP-dependent oxidoreductase" evidence="3">
    <location>
        <begin position="346"/>
        <end position="611"/>
    </location>
</feature>
<evidence type="ECO:0000259" key="5">
    <source>
        <dbReference type="Pfam" id="PF22725"/>
    </source>
</evidence>
<dbReference type="Pfam" id="PF01408">
    <property type="entry name" value="GFO_IDH_MocA"/>
    <property type="match status" value="1"/>
</dbReference>
<dbReference type="EMBL" id="AONG01000008">
    <property type="protein sequence ID" value="KIQ69781.1"/>
    <property type="molecule type" value="Genomic_DNA"/>
</dbReference>
<protein>
    <submittedName>
        <fullName evidence="6">Putative oxidoreductase</fullName>
    </submittedName>
</protein>
<feature type="domain" description="GFO/IDH/MocA-like oxidoreductase" evidence="5">
    <location>
        <begin position="85"/>
        <end position="206"/>
    </location>
</feature>
<dbReference type="InterPro" id="IPR000683">
    <property type="entry name" value="Gfo/Idh/MocA-like_OxRdtase_N"/>
</dbReference>
<dbReference type="Gene3D" id="3.30.360.10">
    <property type="entry name" value="Dihydrodipicolinate Reductase, domain 2"/>
    <property type="match status" value="1"/>
</dbReference>
<dbReference type="eggNOG" id="COG0673">
    <property type="taxonomic scope" value="Bacteria"/>
</dbReference>
<dbReference type="SUPFAM" id="SSF55347">
    <property type="entry name" value="Glyceraldehyde-3-phosphate dehydrogenase-like, C-terminal domain"/>
    <property type="match status" value="1"/>
</dbReference>
<dbReference type="STRING" id="1123501.Wenmar_01351"/>
<evidence type="ECO:0000259" key="3">
    <source>
        <dbReference type="Pfam" id="PF00248"/>
    </source>
</evidence>
<feature type="domain" description="Gfo/Idh/MocA-like oxidoreductase N-terminal" evidence="4">
    <location>
        <begin position="5"/>
        <end position="75"/>
    </location>
</feature>
<dbReference type="InterPro" id="IPR050984">
    <property type="entry name" value="Gfo/Idh/MocA_domain"/>
</dbReference>
<dbReference type="PANTHER" id="PTHR22604:SF105">
    <property type="entry name" value="TRANS-1,2-DIHYDROBENZENE-1,2-DIOL DEHYDROGENASE"/>
    <property type="match status" value="1"/>
</dbReference>
<dbReference type="PATRIC" id="fig|1123501.6.peg.1437"/>
<proteinExistence type="inferred from homology"/>
<comment type="caution">
    <text evidence="6">The sequence shown here is derived from an EMBL/GenBank/DDBJ whole genome shotgun (WGS) entry which is preliminary data.</text>
</comment>
<dbReference type="InterPro" id="IPR036291">
    <property type="entry name" value="NAD(P)-bd_dom_sf"/>
</dbReference>
<dbReference type="InterPro" id="IPR023210">
    <property type="entry name" value="NADP_OxRdtase_dom"/>
</dbReference>
<comment type="similarity">
    <text evidence="1">Belongs to the Gfo/Idh/MocA family.</text>
</comment>
<dbReference type="GO" id="GO:0000166">
    <property type="term" value="F:nucleotide binding"/>
    <property type="evidence" value="ECO:0007669"/>
    <property type="project" value="InterPro"/>
</dbReference>
<dbReference type="eggNOG" id="COG0667">
    <property type="taxonomic scope" value="Bacteria"/>
</dbReference>
<dbReference type="Proteomes" id="UP000035100">
    <property type="component" value="Unassembled WGS sequence"/>
</dbReference>
<dbReference type="Gene3D" id="3.20.20.100">
    <property type="entry name" value="NADP-dependent oxidoreductase domain"/>
    <property type="match status" value="1"/>
</dbReference>
<evidence type="ECO:0000313" key="7">
    <source>
        <dbReference type="Proteomes" id="UP000035100"/>
    </source>
</evidence>
<dbReference type="Gene3D" id="3.40.50.720">
    <property type="entry name" value="NAD(P)-binding Rossmann-like Domain"/>
    <property type="match status" value="1"/>
</dbReference>
<dbReference type="Pfam" id="PF00248">
    <property type="entry name" value="Aldo_ket_red"/>
    <property type="match status" value="1"/>
</dbReference>
<reference evidence="6 7" key="1">
    <citation type="submission" date="2013-01" db="EMBL/GenBank/DDBJ databases">
        <authorList>
            <person name="Fiebig A."/>
            <person name="Goeker M."/>
            <person name="Klenk H.-P.P."/>
        </authorList>
    </citation>
    <scope>NUCLEOTIDE SEQUENCE [LARGE SCALE GENOMIC DNA]</scope>
    <source>
        <strain evidence="6 7">DSM 24838</strain>
    </source>
</reference>
<dbReference type="SUPFAM" id="SSF51735">
    <property type="entry name" value="NAD(P)-binding Rossmann-fold domains"/>
    <property type="match status" value="1"/>
</dbReference>
<dbReference type="InterPro" id="IPR036812">
    <property type="entry name" value="NAD(P)_OxRdtase_dom_sf"/>
</dbReference>
<sequence length="623" mass="66451">MPEANRFDSYEALCASDAVDAIHIATPHPFHAGPALMAIRAGKHVSVEKPAGLNAAEVTALVEAAAQQGVFFMEAFMYLSHPQIARAVEIIRAGEIGIVRHVRAVFGFLAPFNAASRLYDPQLAGGGILDVGGYPVSAARLFAGATDGRFADPVVVKGTGLIGQSGVDEVAYGTLRFANGVTAEVACAVARNMENTIRVEGDKGHIVLPTPWVPGREAGPSDTVIEVTVGGETRREDVPDPRMLFAFEAEAASRAILDGRPGLSFPAMDPAASIGNNAALDRWRAEVGYATFAEAPGVVRTLKGTLPAVLPPMPTVDVPGVPNPVSRLVLGCDNRDTPAEGAIVWDAWIEAGGTTFDTAFVYGAGRHEAVLGQWIASRGVADRINVIGKGAHSPYCLPQAIGPQLDASLGRLGLNGVPIYIMHRDNPDIPVGEFVDAIDAERQAGRIGIWGGSNWQPERFAEAVEWAEAHGKEPPRILNNNLSLAVMEKPVWPGCVTSNTPEMLDYLRRTGTMHLSWSSQARGYFLPAELRDRLPEDTRPETCYGSDANAERRRRAETLAAERGVSAHNVATAWVLAQSFPSFALIGPRSPGEIASTLPGLTLDLSPEEAAWLNLERDDRPAA</sequence>
<keyword evidence="2" id="KW-0560">Oxidoreductase</keyword>
<evidence type="ECO:0000259" key="4">
    <source>
        <dbReference type="Pfam" id="PF01408"/>
    </source>
</evidence>
<dbReference type="Pfam" id="PF22725">
    <property type="entry name" value="GFO_IDH_MocA_C3"/>
    <property type="match status" value="1"/>
</dbReference>
<dbReference type="SUPFAM" id="SSF51430">
    <property type="entry name" value="NAD(P)-linked oxidoreductase"/>
    <property type="match status" value="1"/>
</dbReference>